<accession>A0AAF0V4Z5</accession>
<dbReference type="EMBL" id="CP133623">
    <property type="protein sequence ID" value="WMV57975.1"/>
    <property type="molecule type" value="Genomic_DNA"/>
</dbReference>
<evidence type="ECO:0000313" key="3">
    <source>
        <dbReference type="Proteomes" id="UP001234989"/>
    </source>
</evidence>
<sequence length="97" mass="11413">SNVGEDPHNFIDEVKKILRVMQVNGTKSVELVSYQLKDVAHIWFTQWKDRFFPRELVEAKAQEFMNLKQGSMSVQEYRLKFTQLSKYAPHIVTDPRA</sequence>
<evidence type="ECO:0000259" key="1">
    <source>
        <dbReference type="Pfam" id="PF03732"/>
    </source>
</evidence>
<evidence type="ECO:0000313" key="2">
    <source>
        <dbReference type="EMBL" id="WMV57975.1"/>
    </source>
</evidence>
<gene>
    <name evidence="2" type="ORF">MTR67_051360</name>
</gene>
<dbReference type="Proteomes" id="UP001234989">
    <property type="component" value="Chromosome 12"/>
</dbReference>
<dbReference type="Pfam" id="PF03732">
    <property type="entry name" value="Retrotrans_gag"/>
    <property type="match status" value="1"/>
</dbReference>
<organism evidence="2 3">
    <name type="scientific">Solanum verrucosum</name>
    <dbReference type="NCBI Taxonomy" id="315347"/>
    <lineage>
        <taxon>Eukaryota</taxon>
        <taxon>Viridiplantae</taxon>
        <taxon>Streptophyta</taxon>
        <taxon>Embryophyta</taxon>
        <taxon>Tracheophyta</taxon>
        <taxon>Spermatophyta</taxon>
        <taxon>Magnoliopsida</taxon>
        <taxon>eudicotyledons</taxon>
        <taxon>Gunneridae</taxon>
        <taxon>Pentapetalae</taxon>
        <taxon>asterids</taxon>
        <taxon>lamiids</taxon>
        <taxon>Solanales</taxon>
        <taxon>Solanaceae</taxon>
        <taxon>Solanoideae</taxon>
        <taxon>Solaneae</taxon>
        <taxon>Solanum</taxon>
    </lineage>
</organism>
<dbReference type="AlphaFoldDB" id="A0AAF0V4Z5"/>
<protein>
    <recommendedName>
        <fullName evidence="1">Retrotransposon gag domain-containing protein</fullName>
    </recommendedName>
</protein>
<name>A0AAF0V4Z5_SOLVR</name>
<feature type="domain" description="Retrotransposon gag" evidence="1">
    <location>
        <begin position="48"/>
        <end position="94"/>
    </location>
</feature>
<proteinExistence type="predicted"/>
<keyword evidence="3" id="KW-1185">Reference proteome</keyword>
<reference evidence="2" key="1">
    <citation type="submission" date="2023-08" db="EMBL/GenBank/DDBJ databases">
        <title>A de novo genome assembly of Solanum verrucosum Schlechtendal, a Mexican diploid species geographically isolated from the other diploid A-genome species in potato relatives.</title>
        <authorList>
            <person name="Hosaka K."/>
        </authorList>
    </citation>
    <scope>NUCLEOTIDE SEQUENCE</scope>
    <source>
        <tissue evidence="2">Young leaves</tissue>
    </source>
</reference>
<feature type="non-terminal residue" evidence="2">
    <location>
        <position position="1"/>
    </location>
</feature>
<dbReference type="InterPro" id="IPR005162">
    <property type="entry name" value="Retrotrans_gag_dom"/>
</dbReference>